<feature type="region of interest" description="Disordered" evidence="1">
    <location>
        <begin position="56"/>
        <end position="77"/>
    </location>
</feature>
<evidence type="ECO:0000256" key="1">
    <source>
        <dbReference type="SAM" id="MobiDB-lite"/>
    </source>
</evidence>
<evidence type="ECO:0000313" key="2">
    <source>
        <dbReference type="EMBL" id="QHU02009.1"/>
    </source>
</evidence>
<dbReference type="AlphaFoldDB" id="A0A6C0J8Q9"/>
<dbReference type="EMBL" id="MN740351">
    <property type="protein sequence ID" value="QHU02009.1"/>
    <property type="molecule type" value="Genomic_DNA"/>
</dbReference>
<sequence>MIFFLDYPEEECEDPKKAVERRKHNFTPDYLEAEDAPKKVVDLGEELKDVLEELENLKDVPEEQQKEHLKFAPDAEEHHLKDVVADAQEN</sequence>
<accession>A0A6C0J8Q9</accession>
<protein>
    <submittedName>
        <fullName evidence="2">Uncharacterized protein</fullName>
    </submittedName>
</protein>
<proteinExistence type="predicted"/>
<reference evidence="2" key="1">
    <citation type="journal article" date="2020" name="Nature">
        <title>Giant virus diversity and host interactions through global metagenomics.</title>
        <authorList>
            <person name="Schulz F."/>
            <person name="Roux S."/>
            <person name="Paez-Espino D."/>
            <person name="Jungbluth S."/>
            <person name="Walsh D.A."/>
            <person name="Denef V.J."/>
            <person name="McMahon K.D."/>
            <person name="Konstantinidis K.T."/>
            <person name="Eloe-Fadrosh E.A."/>
            <person name="Kyrpides N.C."/>
            <person name="Woyke T."/>
        </authorList>
    </citation>
    <scope>NUCLEOTIDE SEQUENCE</scope>
    <source>
        <strain evidence="2">GVMAG-M-3300025880-56</strain>
    </source>
</reference>
<name>A0A6C0J8Q9_9ZZZZ</name>
<organism evidence="2">
    <name type="scientific">viral metagenome</name>
    <dbReference type="NCBI Taxonomy" id="1070528"/>
    <lineage>
        <taxon>unclassified sequences</taxon>
        <taxon>metagenomes</taxon>
        <taxon>organismal metagenomes</taxon>
    </lineage>
</organism>